<reference evidence="2 3" key="1">
    <citation type="submission" date="2017-03" db="EMBL/GenBank/DDBJ databases">
        <title>Genomes of endolithic fungi from Antarctica.</title>
        <authorList>
            <person name="Coleine C."/>
            <person name="Masonjones S."/>
            <person name="Stajich J.E."/>
        </authorList>
    </citation>
    <scope>NUCLEOTIDE SEQUENCE [LARGE SCALE GENOMIC DNA]</scope>
    <source>
        <strain evidence="2 3">CCFEE 6314</strain>
    </source>
</reference>
<feature type="region of interest" description="Disordered" evidence="1">
    <location>
        <begin position="53"/>
        <end position="204"/>
    </location>
</feature>
<dbReference type="EMBL" id="NAJM01000025">
    <property type="protein sequence ID" value="RVX70069.1"/>
    <property type="molecule type" value="Genomic_DNA"/>
</dbReference>
<feature type="compositionally biased region" description="Low complexity" evidence="1">
    <location>
        <begin position="115"/>
        <end position="133"/>
    </location>
</feature>
<proteinExistence type="predicted"/>
<feature type="compositionally biased region" description="Low complexity" evidence="1">
    <location>
        <begin position="144"/>
        <end position="164"/>
    </location>
</feature>
<dbReference type="Proteomes" id="UP000288859">
    <property type="component" value="Unassembled WGS sequence"/>
</dbReference>
<feature type="compositionally biased region" description="Polar residues" evidence="1">
    <location>
        <begin position="134"/>
        <end position="143"/>
    </location>
</feature>
<organism evidence="2 3">
    <name type="scientific">Exophiala mesophila</name>
    <name type="common">Black yeast-like fungus</name>
    <dbReference type="NCBI Taxonomy" id="212818"/>
    <lineage>
        <taxon>Eukaryota</taxon>
        <taxon>Fungi</taxon>
        <taxon>Dikarya</taxon>
        <taxon>Ascomycota</taxon>
        <taxon>Pezizomycotina</taxon>
        <taxon>Eurotiomycetes</taxon>
        <taxon>Chaetothyriomycetidae</taxon>
        <taxon>Chaetothyriales</taxon>
        <taxon>Herpotrichiellaceae</taxon>
        <taxon>Exophiala</taxon>
    </lineage>
</organism>
<name>A0A438N2U7_EXOME</name>
<gene>
    <name evidence="2" type="ORF">B0A52_06241</name>
</gene>
<comment type="caution">
    <text evidence="2">The sequence shown here is derived from an EMBL/GenBank/DDBJ whole genome shotgun (WGS) entry which is preliminary data.</text>
</comment>
<dbReference type="VEuPathDB" id="FungiDB:PV10_08894"/>
<dbReference type="AlphaFoldDB" id="A0A438N2U7"/>
<protein>
    <submittedName>
        <fullName evidence="2">Uncharacterized protein</fullName>
    </submittedName>
</protein>
<feature type="compositionally biased region" description="Polar residues" evidence="1">
    <location>
        <begin position="96"/>
        <end position="113"/>
    </location>
</feature>
<evidence type="ECO:0000313" key="2">
    <source>
        <dbReference type="EMBL" id="RVX70069.1"/>
    </source>
</evidence>
<dbReference type="OrthoDB" id="4779541at2759"/>
<evidence type="ECO:0000313" key="3">
    <source>
        <dbReference type="Proteomes" id="UP000288859"/>
    </source>
</evidence>
<sequence length="204" mass="20314">MAESGQPKGGSVLGDVKSAIKGIRGAGDALRGQFNESVDTAFQDGVGEAKDKTIKERGIADMNQADTRFRKSRHEVPTTTDASTSTNGDVPVTGAVSDTGSAQATATRSTQGTEPAPKSGVGSSAAAGKSDVSTYPSGGFNQQGTTTTRKGNTLTTGGLDGNTTHADQGVSTGAGAHSGGVGNLGSSVPQQGLGGEPAPTQERY</sequence>
<feature type="compositionally biased region" description="Polar residues" evidence="1">
    <location>
        <begin position="77"/>
        <end position="88"/>
    </location>
</feature>
<accession>A0A438N2U7</accession>
<evidence type="ECO:0000256" key="1">
    <source>
        <dbReference type="SAM" id="MobiDB-lite"/>
    </source>
</evidence>